<accession>A0A162KRN3</accession>
<dbReference type="Gene3D" id="3.30.70.100">
    <property type="match status" value="1"/>
</dbReference>
<dbReference type="Proteomes" id="UP000257706">
    <property type="component" value="Unassembled WGS sequence"/>
</dbReference>
<dbReference type="OrthoDB" id="2065010at2"/>
<evidence type="ECO:0000313" key="2">
    <source>
        <dbReference type="EMBL" id="KYO51947.1"/>
    </source>
</evidence>
<evidence type="ECO:0000313" key="1">
    <source>
        <dbReference type="EMBL" id="HAE49668.1"/>
    </source>
</evidence>
<dbReference type="SUPFAM" id="SSF54909">
    <property type="entry name" value="Dimeric alpha+beta barrel"/>
    <property type="match status" value="1"/>
</dbReference>
<dbReference type="InterPro" id="IPR011008">
    <property type="entry name" value="Dimeric_a/b-barrel"/>
</dbReference>
<dbReference type="AlphaFoldDB" id="A0A162KRN3"/>
<dbReference type="GeneID" id="97241748"/>
<dbReference type="InterPro" id="IPR032349">
    <property type="entry name" value="DUF4865"/>
</dbReference>
<gene>
    <name evidence="2" type="ORF">AUP44_06995</name>
    <name evidence="1" type="ORF">DCK97_19820</name>
</gene>
<evidence type="ECO:0000313" key="3">
    <source>
        <dbReference type="Proteomes" id="UP000075787"/>
    </source>
</evidence>
<dbReference type="Proteomes" id="UP000075787">
    <property type="component" value="Unassembled WGS sequence"/>
</dbReference>
<dbReference type="RefSeq" id="WP_062765132.1">
    <property type="nucleotide sequence ID" value="NZ_CP121027.1"/>
</dbReference>
<sequence length="189" mass="21431">MLALQYTVRLKADVDADMIRRRVAERGSLYDNHPGLVMKSFLLNEEDQVYAPFYIWRSEEDWKQFVFGDLFANLAAAFGRPRVRTWFVLGFGHGACTDQPRFAVREVDVIAPETPLEAVREREAALQAQMLTKPGLYAHSIALDADRWELVRYSLWCDEAASRNAAVGAQSDCVNTYEVLHFSEPGGRG</sequence>
<dbReference type="Pfam" id="PF16157">
    <property type="entry name" value="DUF4865"/>
    <property type="match status" value="1"/>
</dbReference>
<evidence type="ECO:0000313" key="4">
    <source>
        <dbReference type="Proteomes" id="UP000257706"/>
    </source>
</evidence>
<name>A0A162KRN3_9PROT</name>
<organism evidence="2 3">
    <name type="scientific">Tistrella mobilis</name>
    <dbReference type="NCBI Taxonomy" id="171437"/>
    <lineage>
        <taxon>Bacteria</taxon>
        <taxon>Pseudomonadati</taxon>
        <taxon>Pseudomonadota</taxon>
        <taxon>Alphaproteobacteria</taxon>
        <taxon>Geminicoccales</taxon>
        <taxon>Geminicoccaceae</taxon>
        <taxon>Tistrella</taxon>
    </lineage>
</organism>
<dbReference type="EMBL" id="DMAI01000323">
    <property type="protein sequence ID" value="HAE49668.1"/>
    <property type="molecule type" value="Genomic_DNA"/>
</dbReference>
<dbReference type="EMBL" id="LPZR01000164">
    <property type="protein sequence ID" value="KYO51947.1"/>
    <property type="molecule type" value="Genomic_DNA"/>
</dbReference>
<proteinExistence type="predicted"/>
<comment type="caution">
    <text evidence="2">The sequence shown here is derived from an EMBL/GenBank/DDBJ whole genome shotgun (WGS) entry which is preliminary data.</text>
</comment>
<reference evidence="2 3" key="1">
    <citation type="submission" date="2015-12" db="EMBL/GenBank/DDBJ databases">
        <title>Genome sequence of Tistrella mobilis MCCC 1A02139.</title>
        <authorList>
            <person name="Lu L."/>
            <person name="Lai Q."/>
            <person name="Shao Z."/>
            <person name="Qian P."/>
        </authorList>
    </citation>
    <scope>NUCLEOTIDE SEQUENCE [LARGE SCALE GENOMIC DNA]</scope>
    <source>
        <strain evidence="2 3">MCCC 1A02139</strain>
    </source>
</reference>
<protein>
    <submittedName>
        <fullName evidence="1">DUF4865 domain-containing protein</fullName>
    </submittedName>
</protein>
<reference evidence="1 4" key="2">
    <citation type="journal article" date="2018" name="Nat. Biotechnol.">
        <title>A standardized bacterial taxonomy based on genome phylogeny substantially revises the tree of life.</title>
        <authorList>
            <person name="Parks D.H."/>
            <person name="Chuvochina M."/>
            <person name="Waite D.W."/>
            <person name="Rinke C."/>
            <person name="Skarshewski A."/>
            <person name="Chaumeil P.A."/>
            <person name="Hugenholtz P."/>
        </authorList>
    </citation>
    <scope>NUCLEOTIDE SEQUENCE [LARGE SCALE GENOMIC DNA]</scope>
    <source>
        <strain evidence="1">UBA8739</strain>
    </source>
</reference>